<keyword evidence="2" id="KW-1185">Reference proteome</keyword>
<reference evidence="1" key="1">
    <citation type="submission" date="2016-08" db="EMBL/GenBank/DDBJ databases">
        <authorList>
            <person name="Ngugi D.K."/>
            <person name="Miyake S."/>
            <person name="Stingl U."/>
        </authorList>
    </citation>
    <scope>NUCLEOTIDE SEQUENCE</scope>
    <source>
        <strain evidence="1">SCG-B11WGA-EpuloA1</strain>
    </source>
</reference>
<comment type="caution">
    <text evidence="1">The sequence shown here is derived from an EMBL/GenBank/DDBJ whole genome shotgun (WGS) entry which is preliminary data.</text>
</comment>
<evidence type="ECO:0000313" key="1">
    <source>
        <dbReference type="EMBL" id="ONI42500.1"/>
    </source>
</evidence>
<evidence type="ECO:0000313" key="2">
    <source>
        <dbReference type="Proteomes" id="UP000188605"/>
    </source>
</evidence>
<proteinExistence type="predicted"/>
<dbReference type="Proteomes" id="UP000188605">
    <property type="component" value="Unassembled WGS sequence"/>
</dbReference>
<protein>
    <submittedName>
        <fullName evidence="1">Iron ABC transporter permease</fullName>
    </submittedName>
</protein>
<organism evidence="1 2">
    <name type="scientific">Candidatus Epulonipiscium fishelsonii</name>
    <dbReference type="NCBI Taxonomy" id="77094"/>
    <lineage>
        <taxon>Bacteria</taxon>
        <taxon>Bacillati</taxon>
        <taxon>Bacillota</taxon>
        <taxon>Clostridia</taxon>
        <taxon>Lachnospirales</taxon>
        <taxon>Lachnospiraceae</taxon>
        <taxon>Candidatus Epulonipiscium</taxon>
    </lineage>
</organism>
<dbReference type="EMBL" id="LJDB01000012">
    <property type="protein sequence ID" value="ONI42500.1"/>
    <property type="molecule type" value="Genomic_DNA"/>
</dbReference>
<sequence length="348" mass="37583">MGTIKNTYSITIFMFLMLIVLSIQSIFIGVIDISVADIFAGNFHEINILLISRLPRLLAILCTGVGMSIAGLIMQQLCMNKFVSPTTGATISSAQLGVLVCMIIAPGAGILTKTSIAFVTSILGTWSFVFFAQKMKLKDAIMMPLIGIMFGNVIGGITTYFSYKYGLMQSLNATFVGDFSLIIRGRYEIVFLVVPLIIIAYIYANQFNIVGMGENFAKNLGINPNVVMFGGLSIVALITASIVVTVGTISYLGLIVPNLVALFRGDKIRGSMLDISIFGALFTLVCDILGRVLIAPYELPIDLIIGILGSVLFIGLMFKKLSPAKKIKVKQSKKIETINVMKSGEANA</sequence>
<name>A0ACC8XGE5_9FIRM</name>
<gene>
    <name evidence="1" type="ORF">AN396_14195</name>
</gene>
<accession>A0ACC8XGE5</accession>